<evidence type="ECO:0000256" key="7">
    <source>
        <dbReference type="ARBA" id="ARBA00023034"/>
    </source>
</evidence>
<comment type="catalytic activity">
    <reaction evidence="16">
        <text>a beta-D-Gal-(1-&gt;4)-beta-D-Glc-(1&lt;-&gt;1)-Cer(d18:1(4E)) + UDP-alpha-D-galactose = a globoside Gb3Cer (d18:1(4E)) + UDP + H(+)</text>
        <dbReference type="Rhea" id="RHEA:11924"/>
        <dbReference type="ChEBI" id="CHEBI:15378"/>
        <dbReference type="ChEBI" id="CHEBI:17950"/>
        <dbReference type="ChEBI" id="CHEBI:18313"/>
        <dbReference type="ChEBI" id="CHEBI:58223"/>
        <dbReference type="ChEBI" id="CHEBI:66914"/>
        <dbReference type="EC" id="2.4.1.228"/>
    </reaction>
    <physiologicalReaction direction="left-to-right" evidence="16">
        <dbReference type="Rhea" id="RHEA:11925"/>
    </physiologicalReaction>
</comment>
<protein>
    <recommendedName>
        <fullName evidence="11">Lactosylceramide 4-alpha-galactosyltransferase</fullName>
        <ecNumber evidence="10">2.4.1.228</ecNumber>
    </recommendedName>
    <alternativeName>
        <fullName evidence="15">Alpha-1,4-N-acetylglucosaminyltransferase</fullName>
    </alternativeName>
    <alternativeName>
        <fullName evidence="13">Alpha-1,4-galactosyltransferase</fullName>
    </alternativeName>
    <alternativeName>
        <fullName evidence="14">Globotriaosylceramide synthase</fullName>
    </alternativeName>
    <alternativeName>
        <fullName evidence="12">UDP-galactose:beta-D-galactosyl-beta1-R 4-alpha-D-galactosyltransferase</fullName>
    </alternativeName>
</protein>
<organism evidence="20 21">
    <name type="scientific">Microcaecilia unicolor</name>
    <dbReference type="NCBI Taxonomy" id="1415580"/>
    <lineage>
        <taxon>Eukaryota</taxon>
        <taxon>Metazoa</taxon>
        <taxon>Chordata</taxon>
        <taxon>Craniata</taxon>
        <taxon>Vertebrata</taxon>
        <taxon>Euteleostomi</taxon>
        <taxon>Amphibia</taxon>
        <taxon>Gymnophiona</taxon>
        <taxon>Siphonopidae</taxon>
        <taxon>Microcaecilia</taxon>
    </lineage>
</organism>
<dbReference type="PANTHER" id="PTHR12042:SF17">
    <property type="entry name" value="LACTOSYLCERAMIDE 4-ALPHA-GALACTOSYLTRANSFERASE"/>
    <property type="match status" value="1"/>
</dbReference>
<dbReference type="AlphaFoldDB" id="A0A6P7Z1P2"/>
<dbReference type="PANTHER" id="PTHR12042">
    <property type="entry name" value="LACTOSYLCERAMIDE 4-ALPHA-GALACTOSYLTRANSFERASE ALPHA- 1,4-GALACTOSYLTRANSFERASE"/>
    <property type="match status" value="1"/>
</dbReference>
<comment type="similarity">
    <text evidence="3">Belongs to the glycosyltransferase 32 family.</text>
</comment>
<feature type="domain" description="Alpha 1,4-glycosyltransferase" evidence="19">
    <location>
        <begin position="248"/>
        <end position="373"/>
    </location>
</feature>
<dbReference type="CTD" id="53947"/>
<evidence type="ECO:0000256" key="10">
    <source>
        <dbReference type="ARBA" id="ARBA00039051"/>
    </source>
</evidence>
<dbReference type="KEGG" id="muo:115478078"/>
<evidence type="ECO:0000256" key="17">
    <source>
        <dbReference type="ARBA" id="ARBA00049327"/>
    </source>
</evidence>
<dbReference type="InterPro" id="IPR029044">
    <property type="entry name" value="Nucleotide-diphossugar_trans"/>
</dbReference>
<dbReference type="InterPro" id="IPR007577">
    <property type="entry name" value="GlycoTrfase_DXD_sugar-bd_CS"/>
</dbReference>
<keyword evidence="8" id="KW-0443">Lipid metabolism</keyword>
<accession>A0A6P7Z1P2</accession>
<name>A0A6P7Z1P2_9AMPH</name>
<evidence type="ECO:0000256" key="6">
    <source>
        <dbReference type="ARBA" id="ARBA00022679"/>
    </source>
</evidence>
<keyword evidence="5" id="KW-0328">Glycosyltransferase</keyword>
<dbReference type="Pfam" id="PF04488">
    <property type="entry name" value="Gly_transf_sug"/>
    <property type="match status" value="1"/>
</dbReference>
<dbReference type="Pfam" id="PF04572">
    <property type="entry name" value="Gb3_synth"/>
    <property type="match status" value="1"/>
</dbReference>
<keyword evidence="9 18" id="KW-0472">Membrane</keyword>
<dbReference type="EC" id="2.4.1.228" evidence="10"/>
<evidence type="ECO:0000256" key="3">
    <source>
        <dbReference type="ARBA" id="ARBA00009003"/>
    </source>
</evidence>
<dbReference type="InterPro" id="IPR007652">
    <property type="entry name" value="A1-4-GlycosylTfrase_dom"/>
</dbReference>
<evidence type="ECO:0000256" key="5">
    <source>
        <dbReference type="ARBA" id="ARBA00022676"/>
    </source>
</evidence>
<feature type="transmembrane region" description="Helical" evidence="18">
    <location>
        <begin position="50"/>
        <end position="70"/>
    </location>
</feature>
<evidence type="ECO:0000256" key="11">
    <source>
        <dbReference type="ARBA" id="ARBA00040835"/>
    </source>
</evidence>
<dbReference type="GO" id="GO:0050512">
    <property type="term" value="F:lactosylceramide 4-alpha-galactosyltransferase activity"/>
    <property type="evidence" value="ECO:0007669"/>
    <property type="project" value="UniProtKB-EC"/>
</dbReference>
<sequence length="378" mass="43312">MKRCEHPDPVLIADIPFIGNTKLSAVKTMGKMSATVQNLFQLAMKNKYRATFIIFVKFISFISIILYLRITDEDAAQHYNLPVEVKCPGTVPYTLPPSSPLPGHGIYFVETSDQTNPNFLFMCSVESAARAHPKTKVTIFMKGLTKPTLPKNLGISLLRCFPNVEIRPLNLKDLFANTPLASWHASSQFRWEPYLLPILSDACRLVIMWKFGGIYLDTDVIVLKNLKNLTNSLGIQSNYLLNGAFLSFEQGHKFIEVCMQDFVDNYNAWIWGHQGPQLLTRVFKKWCSIKRLRDSKGCNGVSTLPREAFYPIRWQDWMKYFEAITPTDFNKLFQNTYAAHVWNKKSQGTRLKTGSKTILDQLQSNYCPSTYEIIKMHL</sequence>
<keyword evidence="18" id="KW-1133">Transmembrane helix</keyword>
<dbReference type="InterPro" id="IPR051981">
    <property type="entry name" value="Glycosyltransf_32"/>
</dbReference>
<evidence type="ECO:0000256" key="14">
    <source>
        <dbReference type="ARBA" id="ARBA00043154"/>
    </source>
</evidence>
<evidence type="ECO:0000256" key="12">
    <source>
        <dbReference type="ARBA" id="ARBA00041556"/>
    </source>
</evidence>
<dbReference type="RefSeq" id="XP_030071173.1">
    <property type="nucleotide sequence ID" value="XM_030215313.1"/>
</dbReference>
<keyword evidence="20" id="KW-1185">Reference proteome</keyword>
<dbReference type="Proteomes" id="UP000515156">
    <property type="component" value="Chromosome 9"/>
</dbReference>
<reference evidence="21" key="1">
    <citation type="submission" date="2025-08" db="UniProtKB">
        <authorList>
            <consortium name="RefSeq"/>
        </authorList>
    </citation>
    <scope>IDENTIFICATION</scope>
</reference>
<gene>
    <name evidence="21" type="primary">A4GALT</name>
</gene>
<evidence type="ECO:0000256" key="16">
    <source>
        <dbReference type="ARBA" id="ARBA00048195"/>
    </source>
</evidence>
<keyword evidence="4" id="KW-0444">Lipid biosynthesis</keyword>
<evidence type="ECO:0000256" key="2">
    <source>
        <dbReference type="ARBA" id="ARBA00004934"/>
    </source>
</evidence>
<evidence type="ECO:0000256" key="1">
    <source>
        <dbReference type="ARBA" id="ARBA00004323"/>
    </source>
</evidence>
<comment type="subcellular location">
    <subcellularLocation>
        <location evidence="1">Golgi apparatus membrane</location>
        <topology evidence="1">Single-pass type II membrane protein</topology>
    </subcellularLocation>
</comment>
<dbReference type="Gene3D" id="3.90.550.20">
    <property type="match status" value="1"/>
</dbReference>
<evidence type="ECO:0000256" key="13">
    <source>
        <dbReference type="ARBA" id="ARBA00041849"/>
    </source>
</evidence>
<evidence type="ECO:0000313" key="20">
    <source>
        <dbReference type="Proteomes" id="UP000515156"/>
    </source>
</evidence>
<evidence type="ECO:0000259" key="19">
    <source>
        <dbReference type="Pfam" id="PF04572"/>
    </source>
</evidence>
<comment type="pathway">
    <text evidence="2">Glycolipid biosynthesis.</text>
</comment>
<dbReference type="GO" id="GO:0000139">
    <property type="term" value="C:Golgi membrane"/>
    <property type="evidence" value="ECO:0007669"/>
    <property type="project" value="UniProtKB-SubCell"/>
</dbReference>
<dbReference type="SUPFAM" id="SSF53448">
    <property type="entry name" value="Nucleotide-diphospho-sugar transferases"/>
    <property type="match status" value="1"/>
</dbReference>
<dbReference type="GO" id="GO:0006688">
    <property type="term" value="P:glycosphingolipid biosynthetic process"/>
    <property type="evidence" value="ECO:0007669"/>
    <property type="project" value="TreeGrafter"/>
</dbReference>
<keyword evidence="6" id="KW-0808">Transferase</keyword>
<dbReference type="InParanoid" id="A0A6P7Z1P2"/>
<evidence type="ECO:0000256" key="8">
    <source>
        <dbReference type="ARBA" id="ARBA00023098"/>
    </source>
</evidence>
<dbReference type="OrthoDB" id="409543at2759"/>
<evidence type="ECO:0000313" key="21">
    <source>
        <dbReference type="RefSeq" id="XP_030071173.1"/>
    </source>
</evidence>
<proteinExistence type="inferred from homology"/>
<keyword evidence="18" id="KW-0812">Transmembrane</keyword>
<dbReference type="FunCoup" id="A0A6P7Z1P2">
    <property type="interactions" value="135"/>
</dbReference>
<dbReference type="GeneID" id="115478078"/>
<evidence type="ECO:0000256" key="18">
    <source>
        <dbReference type="SAM" id="Phobius"/>
    </source>
</evidence>
<evidence type="ECO:0000256" key="9">
    <source>
        <dbReference type="ARBA" id="ARBA00023136"/>
    </source>
</evidence>
<evidence type="ECO:0000256" key="4">
    <source>
        <dbReference type="ARBA" id="ARBA00022516"/>
    </source>
</evidence>
<comment type="catalytic activity">
    <reaction evidence="17">
        <text>a beta-D-Gal-(1&lt;-&gt;1')-ceramide + UDP-alpha-D-galactose = alpha-D-Gal-(1-&gt;4)-beta-D-Gal-(1&lt;-&gt;1')-Cer + UDP + H(+)</text>
        <dbReference type="Rhea" id="RHEA:60044"/>
        <dbReference type="ChEBI" id="CHEBI:15378"/>
        <dbReference type="ChEBI" id="CHEBI:58223"/>
        <dbReference type="ChEBI" id="CHEBI:66914"/>
        <dbReference type="ChEBI" id="CHEBI:143593"/>
        <dbReference type="ChEBI" id="CHEBI:143594"/>
    </reaction>
    <physiologicalReaction direction="left-to-right" evidence="17">
        <dbReference type="Rhea" id="RHEA:60045"/>
    </physiologicalReaction>
</comment>
<keyword evidence="7" id="KW-0333">Golgi apparatus</keyword>
<evidence type="ECO:0000256" key="15">
    <source>
        <dbReference type="ARBA" id="ARBA00043186"/>
    </source>
</evidence>